<proteinExistence type="inferred from homology"/>
<evidence type="ECO:0000256" key="6">
    <source>
        <dbReference type="ARBA" id="ARBA00036824"/>
    </source>
</evidence>
<evidence type="ECO:0000256" key="9">
    <source>
        <dbReference type="SAM" id="Phobius"/>
    </source>
</evidence>
<dbReference type="HOGENOM" id="CLU_004624_6_2_1"/>
<reference evidence="10 11" key="1">
    <citation type="submission" date="2015-01" db="EMBL/GenBank/DDBJ databases">
        <title>The Genome Sequence of Cryptococcus gattii Ram5.</title>
        <authorList>
            <consortium name="The Broad Institute Genomics Platform"/>
            <person name="Cuomo C."/>
            <person name="Litvintseva A."/>
            <person name="Chen Y."/>
            <person name="Heitman J."/>
            <person name="Sun S."/>
            <person name="Springer D."/>
            <person name="Dromer F."/>
            <person name="Young S."/>
            <person name="Zeng Q."/>
            <person name="Gargeya S."/>
            <person name="Abouelleil A."/>
            <person name="Alvarado L."/>
            <person name="Chapman S.B."/>
            <person name="Gainer-Dewar J."/>
            <person name="Goldberg J."/>
            <person name="Griggs A."/>
            <person name="Gujja S."/>
            <person name="Hansen M."/>
            <person name="Howarth C."/>
            <person name="Imamovic A."/>
            <person name="Larimer J."/>
            <person name="Murphy C."/>
            <person name="Naylor J."/>
            <person name="Pearson M."/>
            <person name="Priest M."/>
            <person name="Roberts A."/>
            <person name="Saif S."/>
            <person name="Shea T."/>
            <person name="Sykes S."/>
            <person name="Wortman J."/>
            <person name="Nusbaum C."/>
            <person name="Birren B."/>
        </authorList>
    </citation>
    <scope>NUCLEOTIDE SEQUENCE [LARGE SCALE GENOMIC DNA]</scope>
    <source>
        <strain evidence="10 11">Ram5</strain>
    </source>
</reference>
<keyword evidence="11" id="KW-1185">Reference proteome</keyword>
<dbReference type="EC" id="3.2.1.58" evidence="7"/>
<evidence type="ECO:0000256" key="5">
    <source>
        <dbReference type="ARBA" id="ARBA00023316"/>
    </source>
</evidence>
<evidence type="ECO:0000313" key="11">
    <source>
        <dbReference type="Proteomes" id="UP000053392"/>
    </source>
</evidence>
<evidence type="ECO:0000256" key="4">
    <source>
        <dbReference type="ARBA" id="ARBA00023295"/>
    </source>
</evidence>
<keyword evidence="4" id="KW-0326">Glycosidase</keyword>
<evidence type="ECO:0000256" key="3">
    <source>
        <dbReference type="ARBA" id="ARBA00023180"/>
    </source>
</evidence>
<dbReference type="GO" id="GO:0004338">
    <property type="term" value="F:glucan exo-1,3-beta-glucosidase activity"/>
    <property type="evidence" value="ECO:0007669"/>
    <property type="project" value="UniProtKB-EC"/>
</dbReference>
<dbReference type="GO" id="GO:0071555">
    <property type="term" value="P:cell wall organization"/>
    <property type="evidence" value="ECO:0007669"/>
    <property type="project" value="UniProtKB-KW"/>
</dbReference>
<accession>A0A0D0V1R6</accession>
<evidence type="ECO:0000256" key="1">
    <source>
        <dbReference type="ARBA" id="ARBA00005641"/>
    </source>
</evidence>
<feature type="transmembrane region" description="Helical" evidence="9">
    <location>
        <begin position="164"/>
        <end position="185"/>
    </location>
</feature>
<keyword evidence="3" id="KW-0325">Glycoprotein</keyword>
<dbReference type="SUPFAM" id="SSF51445">
    <property type="entry name" value="(Trans)glycosidases"/>
    <property type="match status" value="2"/>
</dbReference>
<evidence type="ECO:0000256" key="2">
    <source>
        <dbReference type="ARBA" id="ARBA00022801"/>
    </source>
</evidence>
<dbReference type="GO" id="GO:0009986">
    <property type="term" value="C:cell surface"/>
    <property type="evidence" value="ECO:0007669"/>
    <property type="project" value="TreeGrafter"/>
</dbReference>
<sequence>MRRSSYGPVANQDLSPDPNVSPNLARDSSFLDPEANNLLGRPGSEYVPAPSLMSRDSTAASMNLLGGTPSLADTHRDSWGSGLELTGAEGANGGNRNPGRSGLAHSAVPYASGERLSTSDEDDEQGHITPAVAAIGTGAATRGTSEKPKWAEYEPSKGKKNRRWLWAALAALLIIAIGLGVGLGVRATASATPTTGTQGSLITLEDGSTMTYDNPYGGKWNEAQANSWTPALNQNWTWGQDKVFGVNLGGWLVTEPFIVPGLYEKYANGSAGTAIDEYTLSINMGDNLTAALTEHYETFITEASSRFDPTGLDTNSNHSVTLLKSSLLVSTGCESLFPSLLLRSGRVSLICPRFNGNGWNHSGRQGSVNWMNGAMGLANAQRSLDYIRTLAQFIAQPEYAPVIQMFGFINEPNGNAIGKSPIGSFYIQAHNIIREITGIGADKGPMLSMHDGFLGVTQWYGDLAGADRMALDQHTYMVFQDQPQGDLDALKVMPCQWWASSTNTTSQQWGPNTAGEWSAAWNDCGQWVNSVGSGSRYDEYHCGVEPLCLW</sequence>
<keyword evidence="2" id="KW-0378">Hydrolase</keyword>
<dbReference type="InterPro" id="IPR017853">
    <property type="entry name" value="GH"/>
</dbReference>
<dbReference type="OrthoDB" id="62120at2759"/>
<dbReference type="PANTHER" id="PTHR31297">
    <property type="entry name" value="GLUCAN ENDO-1,6-BETA-GLUCOSIDASE B"/>
    <property type="match status" value="1"/>
</dbReference>
<feature type="compositionally biased region" description="Polar residues" evidence="8">
    <location>
        <begin position="12"/>
        <end position="22"/>
    </location>
</feature>
<keyword evidence="5" id="KW-0961">Cell wall biogenesis/degradation</keyword>
<protein>
    <recommendedName>
        <fullName evidence="7">glucan 1,3-beta-glucosidase</fullName>
        <ecNumber evidence="7">3.2.1.58</ecNumber>
    </recommendedName>
</protein>
<feature type="region of interest" description="Disordered" evidence="8">
    <location>
        <begin position="1"/>
        <end position="52"/>
    </location>
</feature>
<name>A0A0D0V1R6_9TREE</name>
<dbReference type="AlphaFoldDB" id="A0A0D0V1R6"/>
<feature type="region of interest" description="Disordered" evidence="8">
    <location>
        <begin position="64"/>
        <end position="106"/>
    </location>
</feature>
<keyword evidence="9" id="KW-0472">Membrane</keyword>
<keyword evidence="9" id="KW-1133">Transmembrane helix</keyword>
<evidence type="ECO:0000256" key="8">
    <source>
        <dbReference type="SAM" id="MobiDB-lite"/>
    </source>
</evidence>
<keyword evidence="9" id="KW-0812">Transmembrane</keyword>
<dbReference type="Gene3D" id="3.20.20.80">
    <property type="entry name" value="Glycosidases"/>
    <property type="match status" value="2"/>
</dbReference>
<dbReference type="GO" id="GO:0005576">
    <property type="term" value="C:extracellular region"/>
    <property type="evidence" value="ECO:0007669"/>
    <property type="project" value="TreeGrafter"/>
</dbReference>
<dbReference type="GO" id="GO:0009251">
    <property type="term" value="P:glucan catabolic process"/>
    <property type="evidence" value="ECO:0007669"/>
    <property type="project" value="TreeGrafter"/>
</dbReference>
<dbReference type="Proteomes" id="UP000053392">
    <property type="component" value="Unassembled WGS sequence"/>
</dbReference>
<evidence type="ECO:0000256" key="7">
    <source>
        <dbReference type="ARBA" id="ARBA00038929"/>
    </source>
</evidence>
<gene>
    <name evidence="10" type="ORF">I313_05041</name>
</gene>
<comment type="catalytic activity">
    <reaction evidence="6">
        <text>Successive hydrolysis of beta-D-glucose units from the non-reducing ends of (1-&gt;3)-beta-D-glucans, releasing alpha-glucose.</text>
        <dbReference type="EC" id="3.2.1.58"/>
    </reaction>
</comment>
<dbReference type="PANTHER" id="PTHR31297:SF34">
    <property type="entry name" value="GLUCAN 1,3-BETA-GLUCOSIDASE 2"/>
    <property type="match status" value="1"/>
</dbReference>
<organism evidence="10 11">
    <name type="scientific">Cryptococcus deuterogattii Ram5</name>
    <dbReference type="NCBI Taxonomy" id="1296110"/>
    <lineage>
        <taxon>Eukaryota</taxon>
        <taxon>Fungi</taxon>
        <taxon>Dikarya</taxon>
        <taxon>Basidiomycota</taxon>
        <taxon>Agaricomycotina</taxon>
        <taxon>Tremellomycetes</taxon>
        <taxon>Tremellales</taxon>
        <taxon>Cryptococcaceae</taxon>
        <taxon>Cryptococcus</taxon>
        <taxon>Cryptococcus gattii species complex</taxon>
    </lineage>
</organism>
<comment type="similarity">
    <text evidence="1">Belongs to the glycosyl hydrolase 5 (cellulase A) family.</text>
</comment>
<dbReference type="InterPro" id="IPR050386">
    <property type="entry name" value="Glycosyl_hydrolase_5"/>
</dbReference>
<evidence type="ECO:0000313" key="10">
    <source>
        <dbReference type="EMBL" id="KIR38900.1"/>
    </source>
</evidence>
<dbReference type="EMBL" id="KN847908">
    <property type="protein sequence ID" value="KIR38900.1"/>
    <property type="molecule type" value="Genomic_DNA"/>
</dbReference>